<gene>
    <name evidence="2" type="ORF">NEQG_00096</name>
</gene>
<keyword evidence="3" id="KW-1185">Reference proteome</keyword>
<dbReference type="OrthoDB" id="10595113at2759"/>
<proteinExistence type="predicted"/>
<evidence type="ECO:0000256" key="1">
    <source>
        <dbReference type="SAM" id="Phobius"/>
    </source>
</evidence>
<dbReference type="VEuPathDB" id="MicrosporidiaDB:NEQG_00096"/>
<sequence length="101" mass="11897">MHLAHIILKIVDIFFLMNKKGFRVIFFKYSGPSLEQTGVVLHTINVLVYILVVFTLIISIHGWLPTHLYLDSNHFLNTYHIIKLYIAYKLDFYGMHTNLVF</sequence>
<reference evidence="2" key="1">
    <citation type="submission" date="2011-01" db="EMBL/GenBank/DDBJ databases">
        <title>The Genome Sequence of Nematocida parisii strain ERTm3.</title>
        <authorList>
            <consortium name="The Broad Institute Genome Sequencing Platform"/>
            <consortium name="The Broad Institute Genome Sequencing Center for Infectious Disease"/>
            <person name="Cuomo C."/>
            <person name="Troemel E."/>
            <person name="Young S.K."/>
            <person name="Zeng Q."/>
            <person name="Gargeya S."/>
            <person name="Fitzgerald M."/>
            <person name="Haas B."/>
            <person name="Abouelleil A."/>
            <person name="Alvarado L."/>
            <person name="Arachchi H.M."/>
            <person name="Berlin A."/>
            <person name="Chapman S.B."/>
            <person name="Gearin G."/>
            <person name="Goldberg J."/>
            <person name="Griggs A."/>
            <person name="Gujja S."/>
            <person name="Hansen M."/>
            <person name="Heiman D."/>
            <person name="Howarth C."/>
            <person name="Larimer J."/>
            <person name="Lui A."/>
            <person name="MacDonald P.J.P."/>
            <person name="McCowen C."/>
            <person name="Montmayeur A."/>
            <person name="Murphy C."/>
            <person name="Neiman D."/>
            <person name="Pearson M."/>
            <person name="Priest M."/>
            <person name="Roberts A."/>
            <person name="Saif S."/>
            <person name="Shea T."/>
            <person name="Sisk P."/>
            <person name="Stolte C."/>
            <person name="Sykes S."/>
            <person name="Wortman J."/>
            <person name="Nusbaum C."/>
            <person name="Birren B."/>
        </authorList>
    </citation>
    <scope>NUCLEOTIDE SEQUENCE</scope>
    <source>
        <strain evidence="2">ERTm3</strain>
    </source>
</reference>
<keyword evidence="1" id="KW-1133">Transmembrane helix</keyword>
<accession>I3EJC9</accession>
<name>I3EJC9_NEMP3</name>
<protein>
    <submittedName>
        <fullName evidence="2">Uncharacterized protein</fullName>
    </submittedName>
</protein>
<evidence type="ECO:0000313" key="3">
    <source>
        <dbReference type="Proteomes" id="UP000002872"/>
    </source>
</evidence>
<dbReference type="AlphaFoldDB" id="I3EJC9"/>
<dbReference type="InParanoid" id="I3EJC9"/>
<evidence type="ECO:0000313" key="2">
    <source>
        <dbReference type="EMBL" id="EIJ89326.1"/>
    </source>
</evidence>
<keyword evidence="1" id="KW-0472">Membrane</keyword>
<dbReference type="Proteomes" id="UP000002872">
    <property type="component" value="Unassembled WGS sequence"/>
</dbReference>
<feature type="transmembrane region" description="Helical" evidence="1">
    <location>
        <begin position="39"/>
        <end position="64"/>
    </location>
</feature>
<keyword evidence="1" id="KW-0812">Transmembrane</keyword>
<dbReference type="HOGENOM" id="CLU_2292405_0_0_1"/>
<organism evidence="2 3">
    <name type="scientific">Nematocida parisii (strain ERTm3)</name>
    <name type="common">Nematode killer fungus</name>
    <dbReference type="NCBI Taxonomy" id="935791"/>
    <lineage>
        <taxon>Eukaryota</taxon>
        <taxon>Fungi</taxon>
        <taxon>Fungi incertae sedis</taxon>
        <taxon>Microsporidia</taxon>
        <taxon>Nematocida</taxon>
    </lineage>
</organism>
<dbReference type="EMBL" id="GL870876">
    <property type="protein sequence ID" value="EIJ89326.1"/>
    <property type="molecule type" value="Genomic_DNA"/>
</dbReference>